<dbReference type="Gene3D" id="1.20.5.110">
    <property type="match status" value="1"/>
</dbReference>
<dbReference type="GO" id="GO:0006888">
    <property type="term" value="P:endoplasmic reticulum to Golgi vesicle-mediated transport"/>
    <property type="evidence" value="ECO:0007669"/>
    <property type="project" value="TreeGrafter"/>
</dbReference>
<evidence type="ECO:0000259" key="2">
    <source>
        <dbReference type="PROSITE" id="PS50892"/>
    </source>
</evidence>
<feature type="domain" description="V-SNARE coiled-coil homology" evidence="2">
    <location>
        <begin position="146"/>
        <end position="206"/>
    </location>
</feature>
<dbReference type="PANTHER" id="PTHR45806:SF1">
    <property type="entry name" value="SYNAPTOBREVIN HOMOLOG YKT6"/>
    <property type="match status" value="1"/>
</dbReference>
<dbReference type="EMBL" id="LDAU01000126">
    <property type="protein sequence ID" value="KRX03789.1"/>
    <property type="molecule type" value="Genomic_DNA"/>
</dbReference>
<dbReference type="FunCoup" id="A0A0V0QNR9">
    <property type="interactions" value="555"/>
</dbReference>
<dbReference type="InParanoid" id="A0A0V0QNR9"/>
<dbReference type="Gene3D" id="3.30.450.50">
    <property type="entry name" value="Longin domain"/>
    <property type="match status" value="1"/>
</dbReference>
<evidence type="ECO:0000256" key="1">
    <source>
        <dbReference type="PROSITE-ProRule" id="PRU00290"/>
    </source>
</evidence>
<gene>
    <name evidence="3" type="ORF">PPERSA_04297</name>
</gene>
<organism evidence="3 4">
    <name type="scientific">Pseudocohnilembus persalinus</name>
    <name type="common">Ciliate</name>
    <dbReference type="NCBI Taxonomy" id="266149"/>
    <lineage>
        <taxon>Eukaryota</taxon>
        <taxon>Sar</taxon>
        <taxon>Alveolata</taxon>
        <taxon>Ciliophora</taxon>
        <taxon>Intramacronucleata</taxon>
        <taxon>Oligohymenophorea</taxon>
        <taxon>Scuticociliatia</taxon>
        <taxon>Philasterida</taxon>
        <taxon>Pseudocohnilembidae</taxon>
        <taxon>Pseudocohnilembus</taxon>
    </lineage>
</organism>
<comment type="caution">
    <text evidence="3">The sequence shown here is derived from an EMBL/GenBank/DDBJ whole genome shotgun (WGS) entry which is preliminary data.</text>
</comment>
<dbReference type="InterPro" id="IPR011012">
    <property type="entry name" value="Longin-like_dom_sf"/>
</dbReference>
<sequence>MNTPYKLIAIYIAGVNPENGEVYILNKNQDLKKINILFKDTKKDTFTFICRESLKDLGHGTRHKVFHEENTCYIQMHNLYKLGAYAFCEGNYPSNRVIYEALSKSLEAFTQEVKKEWQIKKEDQDYKVIGCQKIFKDYQDVKNVSKVHEAQDEADKLGLILHDNIKKLLERQGDLDQLIEKSRDLNAASRQFLKDTNKLDRSCCCTIF</sequence>
<dbReference type="InterPro" id="IPR042855">
    <property type="entry name" value="V_SNARE_CC"/>
</dbReference>
<keyword evidence="4" id="KW-1185">Reference proteome</keyword>
<reference evidence="3 4" key="1">
    <citation type="journal article" date="2015" name="Sci. Rep.">
        <title>Genome of the facultative scuticociliatosis pathogen Pseudocohnilembus persalinus provides insight into its virulence through horizontal gene transfer.</title>
        <authorList>
            <person name="Xiong J."/>
            <person name="Wang G."/>
            <person name="Cheng J."/>
            <person name="Tian M."/>
            <person name="Pan X."/>
            <person name="Warren A."/>
            <person name="Jiang C."/>
            <person name="Yuan D."/>
            <person name="Miao W."/>
        </authorList>
    </citation>
    <scope>NUCLEOTIDE SEQUENCE [LARGE SCALE GENOMIC DNA]</scope>
    <source>
        <strain evidence="3">36N120E</strain>
    </source>
</reference>
<dbReference type="AlphaFoldDB" id="A0A0V0QNR9"/>
<dbReference type="PROSITE" id="PS50892">
    <property type="entry name" value="V_SNARE"/>
    <property type="match status" value="1"/>
</dbReference>
<evidence type="ECO:0000313" key="3">
    <source>
        <dbReference type="EMBL" id="KRX03789.1"/>
    </source>
</evidence>
<protein>
    <submittedName>
        <fullName evidence="3">Longin-like domain</fullName>
    </submittedName>
</protein>
<dbReference type="SUPFAM" id="SSF58038">
    <property type="entry name" value="SNARE fusion complex"/>
    <property type="match status" value="1"/>
</dbReference>
<dbReference type="SUPFAM" id="SSF64356">
    <property type="entry name" value="SNARE-like"/>
    <property type="match status" value="1"/>
</dbReference>
<dbReference type="OMA" id="VRHFGFF"/>
<dbReference type="GO" id="GO:0005794">
    <property type="term" value="C:Golgi apparatus"/>
    <property type="evidence" value="ECO:0007669"/>
    <property type="project" value="TreeGrafter"/>
</dbReference>
<proteinExistence type="predicted"/>
<dbReference type="PANTHER" id="PTHR45806">
    <property type="entry name" value="SYNAPTOBREVIN HOMOLOG YKT6"/>
    <property type="match status" value="1"/>
</dbReference>
<keyword evidence="1" id="KW-0175">Coiled coil</keyword>
<dbReference type="GO" id="GO:0005484">
    <property type="term" value="F:SNAP receptor activity"/>
    <property type="evidence" value="ECO:0007669"/>
    <property type="project" value="TreeGrafter"/>
</dbReference>
<dbReference type="CDD" id="cd15843">
    <property type="entry name" value="R-SNARE"/>
    <property type="match status" value="1"/>
</dbReference>
<name>A0A0V0QNR9_PSEPJ</name>
<evidence type="ECO:0000313" key="4">
    <source>
        <dbReference type="Proteomes" id="UP000054937"/>
    </source>
</evidence>
<dbReference type="Proteomes" id="UP000054937">
    <property type="component" value="Unassembled WGS sequence"/>
</dbReference>
<dbReference type="Pfam" id="PF00957">
    <property type="entry name" value="Synaptobrevin"/>
    <property type="match status" value="1"/>
</dbReference>
<dbReference type="OrthoDB" id="284000at2759"/>
<accession>A0A0V0QNR9</accession>